<dbReference type="GO" id="GO:0045145">
    <property type="term" value="F:single-stranded DNA 5'-3' DNA exonuclease activity"/>
    <property type="evidence" value="ECO:0007669"/>
    <property type="project" value="InterPro"/>
</dbReference>
<evidence type="ECO:0000256" key="2">
    <source>
        <dbReference type="SAM" id="MobiDB-lite"/>
    </source>
</evidence>
<reference evidence="3 4" key="1">
    <citation type="submission" date="2019-02" db="EMBL/GenBank/DDBJ databases">
        <title>Genome sequencing of the rare red list fungi Bondarzewia mesenterica.</title>
        <authorList>
            <person name="Buettner E."/>
            <person name="Kellner H."/>
        </authorList>
    </citation>
    <scope>NUCLEOTIDE SEQUENCE [LARGE SCALE GENOMIC DNA]</scope>
    <source>
        <strain evidence="3 4">DSM 108281</strain>
    </source>
</reference>
<accession>A0A4S4M5H6</accession>
<gene>
    <name evidence="3" type="ORF">EW146_g870</name>
</gene>
<comment type="similarity">
    <text evidence="1">Belongs to the EXO5 family.</text>
</comment>
<dbReference type="GO" id="GO:0036297">
    <property type="term" value="P:interstrand cross-link repair"/>
    <property type="evidence" value="ECO:0007669"/>
    <property type="project" value="TreeGrafter"/>
</dbReference>
<sequence>MHPSNSGGGGGSGDDDEYGAYDLSEFTVSDFAHIDATCTSSARFFGGPRIAVQLERHADAESRLVVKGTRRMSKEQGKVPWEQRSPYERYRFRGFLSVTDLVSPAWCELQFDYGLRQGRWRNLADRKPSFVSAEGKTIVVEQKVAAVMDKVKKRGTAVHKKLEKEVRPVEVKVEAATEEERWALRIINLIESMETMMERGFCREISVIGMVNDEIVMGVIDEIRRESTVLPQAIDRKRVSRSIHDTPKKTKKRRPLSPTAEHIVNSSIPSPPPTLRLASPPRPSTPPKPTHSLLYISDTKTRSMKSLPSDEDALSARLQLMLYHRLLSALLHPDFSFAPIWHRLGLDVTRPLSDTFIEQAGLLESPMRCLYDLEGAWRSVAEAISVDGVSSTLEIMYRTRPPRKKKDKGKGKGKGKEGGETDEDSSDDAKAHGEKNLAKAIEESLKSLAGEQGVGIEASGAGPSNVGDCQPKTDDGDRARAVIDALTHPEKTGEGMLGEDPELAWLAQQKLLEAKPGIKQALIAEDALRNMRALAGDAAPPPPSDLGETESRIIGTKMFEMDENFLSRYLTDVLQYWHGGRPPKGVEVVHSVRCLSCEYMEGCEWREKKALEVFDRLAAKKGQAQVG</sequence>
<protein>
    <recommendedName>
        <fullName evidence="5">Exonuclease V, mitochondrial</fullName>
    </recommendedName>
</protein>
<feature type="compositionally biased region" description="Pro residues" evidence="2">
    <location>
        <begin position="269"/>
        <end position="289"/>
    </location>
</feature>
<keyword evidence="4" id="KW-1185">Reference proteome</keyword>
<feature type="region of interest" description="Disordered" evidence="2">
    <location>
        <begin position="455"/>
        <end position="475"/>
    </location>
</feature>
<dbReference type="PANTHER" id="PTHR14464">
    <property type="entry name" value="EXONUCLEASE V"/>
    <property type="match status" value="1"/>
</dbReference>
<dbReference type="OrthoDB" id="354769at2759"/>
<organism evidence="3 4">
    <name type="scientific">Bondarzewia mesenterica</name>
    <dbReference type="NCBI Taxonomy" id="1095465"/>
    <lineage>
        <taxon>Eukaryota</taxon>
        <taxon>Fungi</taxon>
        <taxon>Dikarya</taxon>
        <taxon>Basidiomycota</taxon>
        <taxon>Agaricomycotina</taxon>
        <taxon>Agaricomycetes</taxon>
        <taxon>Russulales</taxon>
        <taxon>Bondarzewiaceae</taxon>
        <taxon>Bondarzewia</taxon>
    </lineage>
</organism>
<evidence type="ECO:0000256" key="1">
    <source>
        <dbReference type="ARBA" id="ARBA00009797"/>
    </source>
</evidence>
<feature type="compositionally biased region" description="Basic residues" evidence="2">
    <location>
        <begin position="400"/>
        <end position="413"/>
    </location>
</feature>
<dbReference type="Pfam" id="PF09810">
    <property type="entry name" value="Exo5"/>
    <property type="match status" value="2"/>
</dbReference>
<evidence type="ECO:0000313" key="3">
    <source>
        <dbReference type="EMBL" id="THH20496.1"/>
    </source>
</evidence>
<proteinExistence type="inferred from homology"/>
<comment type="caution">
    <text evidence="3">The sequence shown here is derived from an EMBL/GenBank/DDBJ whole genome shotgun (WGS) entry which is preliminary data.</text>
</comment>
<feature type="region of interest" description="Disordered" evidence="2">
    <location>
        <begin position="241"/>
        <end position="292"/>
    </location>
</feature>
<dbReference type="InterPro" id="IPR019190">
    <property type="entry name" value="EXOV"/>
</dbReference>
<dbReference type="Proteomes" id="UP000310158">
    <property type="component" value="Unassembled WGS sequence"/>
</dbReference>
<dbReference type="GO" id="GO:0005634">
    <property type="term" value="C:nucleus"/>
    <property type="evidence" value="ECO:0007669"/>
    <property type="project" value="TreeGrafter"/>
</dbReference>
<dbReference type="GO" id="GO:0005739">
    <property type="term" value="C:mitochondrion"/>
    <property type="evidence" value="ECO:0007669"/>
    <property type="project" value="TreeGrafter"/>
</dbReference>
<dbReference type="EMBL" id="SGPL01000020">
    <property type="protein sequence ID" value="THH20496.1"/>
    <property type="molecule type" value="Genomic_DNA"/>
</dbReference>
<dbReference type="PANTHER" id="PTHR14464:SF4">
    <property type="entry name" value="EXONUCLEASE V"/>
    <property type="match status" value="1"/>
</dbReference>
<feature type="region of interest" description="Disordered" evidence="2">
    <location>
        <begin position="397"/>
        <end position="433"/>
    </location>
</feature>
<dbReference type="AlphaFoldDB" id="A0A4S4M5H6"/>
<evidence type="ECO:0000313" key="4">
    <source>
        <dbReference type="Proteomes" id="UP000310158"/>
    </source>
</evidence>
<name>A0A4S4M5H6_9AGAM</name>
<evidence type="ECO:0008006" key="5">
    <source>
        <dbReference type="Google" id="ProtNLM"/>
    </source>
</evidence>